<protein>
    <submittedName>
        <fullName evidence="3">Uncharacterized protein</fullName>
    </submittedName>
</protein>
<name>A0A9N9SKB7_DIABA</name>
<evidence type="ECO:0000256" key="2">
    <source>
        <dbReference type="ARBA" id="ARBA00022490"/>
    </source>
</evidence>
<dbReference type="PANTHER" id="PTHR46853">
    <property type="entry name" value="METHYLOSOME PROTEIN 50"/>
    <property type="match status" value="1"/>
</dbReference>
<dbReference type="Proteomes" id="UP001153709">
    <property type="component" value="Chromosome 1"/>
</dbReference>
<dbReference type="Pfam" id="PF00400">
    <property type="entry name" value="WD40"/>
    <property type="match status" value="1"/>
</dbReference>
<comment type="subcellular location">
    <subcellularLocation>
        <location evidence="1">Cytoplasm</location>
    </subcellularLocation>
</comment>
<evidence type="ECO:0000313" key="4">
    <source>
        <dbReference type="Proteomes" id="UP001153709"/>
    </source>
</evidence>
<evidence type="ECO:0000256" key="1">
    <source>
        <dbReference type="ARBA" id="ARBA00004496"/>
    </source>
</evidence>
<dbReference type="InterPro" id="IPR015943">
    <property type="entry name" value="WD40/YVTN_repeat-like_dom_sf"/>
</dbReference>
<dbReference type="OrthoDB" id="10260946at2759"/>
<dbReference type="PANTHER" id="PTHR46853:SF1">
    <property type="entry name" value="METHYLOSOME PROTEIN 50"/>
    <property type="match status" value="1"/>
</dbReference>
<accession>A0A9N9SKB7</accession>
<dbReference type="GO" id="GO:0007309">
    <property type="term" value="P:oocyte axis specification"/>
    <property type="evidence" value="ECO:0007669"/>
    <property type="project" value="TreeGrafter"/>
</dbReference>
<dbReference type="SMART" id="SM00320">
    <property type="entry name" value="WD40"/>
    <property type="match status" value="4"/>
</dbReference>
<dbReference type="InterPro" id="IPR052139">
    <property type="entry name" value="Methylosome_Comp_WDR77"/>
</dbReference>
<gene>
    <name evidence="3" type="ORF">DIABBA_LOCUS586</name>
</gene>
<dbReference type="GO" id="GO:0034709">
    <property type="term" value="C:methylosome"/>
    <property type="evidence" value="ECO:0007669"/>
    <property type="project" value="TreeGrafter"/>
</dbReference>
<dbReference type="EMBL" id="OU898276">
    <property type="protein sequence ID" value="CAG9826474.1"/>
    <property type="molecule type" value="Genomic_DNA"/>
</dbReference>
<evidence type="ECO:0000313" key="3">
    <source>
        <dbReference type="EMBL" id="CAG9826474.1"/>
    </source>
</evidence>
<organism evidence="3 4">
    <name type="scientific">Diabrotica balteata</name>
    <name type="common">Banded cucumber beetle</name>
    <dbReference type="NCBI Taxonomy" id="107213"/>
    <lineage>
        <taxon>Eukaryota</taxon>
        <taxon>Metazoa</taxon>
        <taxon>Ecdysozoa</taxon>
        <taxon>Arthropoda</taxon>
        <taxon>Hexapoda</taxon>
        <taxon>Insecta</taxon>
        <taxon>Pterygota</taxon>
        <taxon>Neoptera</taxon>
        <taxon>Endopterygota</taxon>
        <taxon>Coleoptera</taxon>
        <taxon>Polyphaga</taxon>
        <taxon>Cucujiformia</taxon>
        <taxon>Chrysomeloidea</taxon>
        <taxon>Chrysomelidae</taxon>
        <taxon>Galerucinae</taxon>
        <taxon>Diabroticina</taxon>
        <taxon>Diabroticites</taxon>
        <taxon>Diabrotica</taxon>
    </lineage>
</organism>
<dbReference type="InterPro" id="IPR036322">
    <property type="entry name" value="WD40_repeat_dom_sf"/>
</dbReference>
<sequence>MLDQVQEPNAFIRKKTTLPNAPLEPRNHFSKTPVIYDHLFFVNFNKAGHSILGASAITDSFWEGTLLYFKDEDQLENFDYHGSYVYGTTSDGKFIDDKTIALAEDSGHINILSIDEDATLRTTNYFWLCERVPEIAVWENSSRVLSCAGRTVYIYDANSTNGKPIERYDSYHCDTVSSVDTLKDNTNVFLSGGRDRMACIWDMRNSVAASLLYSNEFSAINSVAWNQSDTNYIAVGTQAGDVYLLDKREPKDFVSVISCFPSPVNRLRFNTNSNLAICGDSKDVLVVNTQSNNMNVIYKNEDHKGHVKGLSWNGDVLFSCGFERSLIKHVV</sequence>
<dbReference type="InterPro" id="IPR001680">
    <property type="entry name" value="WD40_rpt"/>
</dbReference>
<proteinExistence type="predicted"/>
<dbReference type="SUPFAM" id="SSF50978">
    <property type="entry name" value="WD40 repeat-like"/>
    <property type="match status" value="1"/>
</dbReference>
<dbReference type="AlphaFoldDB" id="A0A9N9SKB7"/>
<reference evidence="3" key="1">
    <citation type="submission" date="2022-01" db="EMBL/GenBank/DDBJ databases">
        <authorList>
            <person name="King R."/>
        </authorList>
    </citation>
    <scope>NUCLEOTIDE SEQUENCE</scope>
</reference>
<keyword evidence="2" id="KW-0963">Cytoplasm</keyword>
<dbReference type="Gene3D" id="2.130.10.10">
    <property type="entry name" value="YVTN repeat-like/Quinoprotein amine dehydrogenase"/>
    <property type="match status" value="1"/>
</dbReference>
<keyword evidence="4" id="KW-1185">Reference proteome</keyword>